<name>A0AA95K1W7_9GAMM</name>
<reference evidence="2" key="1">
    <citation type="submission" date="2023-04" db="EMBL/GenBank/DDBJ databases">
        <title>Genome dynamics across the evolutionary transition to endosymbiosis.</title>
        <authorList>
            <person name="Siozios S."/>
            <person name="Nadal-Jimenez P."/>
            <person name="Azagi T."/>
            <person name="Sprong H."/>
            <person name="Frost C.L."/>
            <person name="Parratt S.R."/>
            <person name="Taylor G."/>
            <person name="Brettell L."/>
            <person name="Lew K.C."/>
            <person name="Croft L."/>
            <person name="King K.C."/>
            <person name="Brockhurst M.A."/>
            <person name="Hypsa V."/>
            <person name="Novakova E."/>
            <person name="Darby A.C."/>
            <person name="Hurst G.D.D."/>
        </authorList>
    </citation>
    <scope>NUCLEOTIDE SEQUENCE</scope>
    <source>
        <strain evidence="2">AIh</strain>
    </source>
</reference>
<dbReference type="SMART" id="SM00530">
    <property type="entry name" value="HTH_XRE"/>
    <property type="match status" value="1"/>
</dbReference>
<organism evidence="2 3">
    <name type="scientific">Arsenophonus nasoniae</name>
    <name type="common">son-killer infecting Nasonia vitripennis</name>
    <dbReference type="NCBI Taxonomy" id="638"/>
    <lineage>
        <taxon>Bacteria</taxon>
        <taxon>Pseudomonadati</taxon>
        <taxon>Pseudomonadota</taxon>
        <taxon>Gammaproteobacteria</taxon>
        <taxon>Enterobacterales</taxon>
        <taxon>Morganellaceae</taxon>
        <taxon>Arsenophonus</taxon>
    </lineage>
</organism>
<evidence type="ECO:0000313" key="2">
    <source>
        <dbReference type="EMBL" id="WGL96271.1"/>
    </source>
</evidence>
<dbReference type="Pfam" id="PF01381">
    <property type="entry name" value="HTH_3"/>
    <property type="match status" value="1"/>
</dbReference>
<gene>
    <name evidence="2" type="ORF">QE207_06795</name>
</gene>
<dbReference type="Gene3D" id="1.10.260.40">
    <property type="entry name" value="lambda repressor-like DNA-binding domains"/>
    <property type="match status" value="1"/>
</dbReference>
<sequence length="67" mass="7618">MNNIANERKKLGISQSVLAASIGWKQTRIANYELNKRKPKLDDCRNIVKALKRFGSNCTLDDVFPPK</sequence>
<dbReference type="InterPro" id="IPR001387">
    <property type="entry name" value="Cro/C1-type_HTH"/>
</dbReference>
<dbReference type="CDD" id="cd00093">
    <property type="entry name" value="HTH_XRE"/>
    <property type="match status" value="1"/>
</dbReference>
<dbReference type="GO" id="GO:0003677">
    <property type="term" value="F:DNA binding"/>
    <property type="evidence" value="ECO:0007669"/>
    <property type="project" value="InterPro"/>
</dbReference>
<protein>
    <submittedName>
        <fullName evidence="2">Helix-turn-helix transcriptional regulator</fullName>
    </submittedName>
</protein>
<dbReference type="PROSITE" id="PS50943">
    <property type="entry name" value="HTH_CROC1"/>
    <property type="match status" value="1"/>
</dbReference>
<dbReference type="SUPFAM" id="SSF47413">
    <property type="entry name" value="lambda repressor-like DNA-binding domains"/>
    <property type="match status" value="1"/>
</dbReference>
<feature type="domain" description="HTH cro/C1-type" evidence="1">
    <location>
        <begin position="4"/>
        <end position="63"/>
    </location>
</feature>
<dbReference type="AlphaFoldDB" id="A0AA95K1W7"/>
<dbReference type="InterPro" id="IPR010982">
    <property type="entry name" value="Lambda_DNA-bd_dom_sf"/>
</dbReference>
<dbReference type="EMBL" id="CP123498">
    <property type="protein sequence ID" value="WGL96271.1"/>
    <property type="molecule type" value="Genomic_DNA"/>
</dbReference>
<proteinExistence type="predicted"/>
<dbReference type="Proteomes" id="UP001177597">
    <property type="component" value="Chromosome"/>
</dbReference>
<evidence type="ECO:0000259" key="1">
    <source>
        <dbReference type="PROSITE" id="PS50943"/>
    </source>
</evidence>
<accession>A0AA95K1W7</accession>
<evidence type="ECO:0000313" key="3">
    <source>
        <dbReference type="Proteomes" id="UP001177597"/>
    </source>
</evidence>
<dbReference type="RefSeq" id="WP_280629816.1">
    <property type="nucleotide sequence ID" value="NZ_CP123498.1"/>
</dbReference>